<evidence type="ECO:0000313" key="2">
    <source>
        <dbReference type="EMBL" id="KAJ8933439.1"/>
    </source>
</evidence>
<dbReference type="InterPro" id="IPR029526">
    <property type="entry name" value="PGBD"/>
</dbReference>
<sequence>MPNKPAKHGIKMLCHTDARNSYFYNGYIYTGMDSDGQTLSKNENKLQKPTQAVICLEKPLEKSNRNITADNWFSSIELLEQLKQ</sequence>
<comment type="caution">
    <text evidence="2">The sequence shown here is derived from an EMBL/GenBank/DDBJ whole genome shotgun (WGS) entry which is preliminary data.</text>
</comment>
<evidence type="ECO:0000313" key="3">
    <source>
        <dbReference type="Proteomes" id="UP001162156"/>
    </source>
</evidence>
<feature type="domain" description="PiggyBac transposable element-derived protein" evidence="1">
    <location>
        <begin position="1"/>
        <end position="84"/>
    </location>
</feature>
<protein>
    <recommendedName>
        <fullName evidence="1">PiggyBac transposable element-derived protein domain-containing protein</fullName>
    </recommendedName>
</protein>
<reference evidence="2" key="1">
    <citation type="journal article" date="2023" name="Insect Mol. Biol.">
        <title>Genome sequencing provides insights into the evolution of gene families encoding plant cell wall-degrading enzymes in longhorned beetles.</title>
        <authorList>
            <person name="Shin N.R."/>
            <person name="Okamura Y."/>
            <person name="Kirsch R."/>
            <person name="Pauchet Y."/>
        </authorList>
    </citation>
    <scope>NUCLEOTIDE SEQUENCE</scope>
    <source>
        <strain evidence="2">RBIC_L_NR</strain>
    </source>
</reference>
<organism evidence="2 3">
    <name type="scientific">Rhamnusium bicolor</name>
    <dbReference type="NCBI Taxonomy" id="1586634"/>
    <lineage>
        <taxon>Eukaryota</taxon>
        <taxon>Metazoa</taxon>
        <taxon>Ecdysozoa</taxon>
        <taxon>Arthropoda</taxon>
        <taxon>Hexapoda</taxon>
        <taxon>Insecta</taxon>
        <taxon>Pterygota</taxon>
        <taxon>Neoptera</taxon>
        <taxon>Endopterygota</taxon>
        <taxon>Coleoptera</taxon>
        <taxon>Polyphaga</taxon>
        <taxon>Cucujiformia</taxon>
        <taxon>Chrysomeloidea</taxon>
        <taxon>Cerambycidae</taxon>
        <taxon>Lepturinae</taxon>
        <taxon>Rhagiini</taxon>
        <taxon>Rhamnusium</taxon>
    </lineage>
</organism>
<dbReference type="Pfam" id="PF13843">
    <property type="entry name" value="DDE_Tnp_1_7"/>
    <property type="match status" value="1"/>
</dbReference>
<keyword evidence="3" id="KW-1185">Reference proteome</keyword>
<dbReference type="EMBL" id="JANEYF010003862">
    <property type="protein sequence ID" value="KAJ8933439.1"/>
    <property type="molecule type" value="Genomic_DNA"/>
</dbReference>
<evidence type="ECO:0000259" key="1">
    <source>
        <dbReference type="Pfam" id="PF13843"/>
    </source>
</evidence>
<gene>
    <name evidence="2" type="ORF">NQ314_013996</name>
</gene>
<accession>A0AAV8X3Y8</accession>
<dbReference type="AlphaFoldDB" id="A0AAV8X3Y8"/>
<dbReference type="Proteomes" id="UP001162156">
    <property type="component" value="Unassembled WGS sequence"/>
</dbReference>
<name>A0AAV8X3Y8_9CUCU</name>
<proteinExistence type="predicted"/>